<evidence type="ECO:0000313" key="2">
    <source>
        <dbReference type="Proteomes" id="UP000770015"/>
    </source>
</evidence>
<dbReference type="AlphaFoldDB" id="A0A9P8V4T5"/>
<evidence type="ECO:0000313" key="1">
    <source>
        <dbReference type="EMBL" id="KAH6670955.1"/>
    </source>
</evidence>
<sequence length="231" mass="24897">MNPTHGHDIGDPGYASRAQFGPPGYGQMPPFNYYSPYSYQYPPPYGGYGPNYGPYGYGAPAFGAAPPNAYPWMPNGANVAHARQAGPAPVIDPDMPAAHMNNTTGGTGCEPGYNYFFPAEHCKIHVLKTPERPWQITNGGHIDFHACHVPVTTTCADLLKGFGATNPVPKMNHCIEVVQGGNGRWYRGLGISGDDKGMMKKEIQEIGWDKTRSGQPGEKPVVCVWISKTGG</sequence>
<protein>
    <submittedName>
        <fullName evidence="1">Uncharacterized protein</fullName>
    </submittedName>
</protein>
<comment type="caution">
    <text evidence="1">The sequence shown here is derived from an EMBL/GenBank/DDBJ whole genome shotgun (WGS) entry which is preliminary data.</text>
</comment>
<dbReference type="EMBL" id="JAGSXJ010000029">
    <property type="protein sequence ID" value="KAH6670955.1"/>
    <property type="molecule type" value="Genomic_DNA"/>
</dbReference>
<reference evidence="1" key="1">
    <citation type="journal article" date="2021" name="Nat. Commun.">
        <title>Genetic determinants of endophytism in the Arabidopsis root mycobiome.</title>
        <authorList>
            <person name="Mesny F."/>
            <person name="Miyauchi S."/>
            <person name="Thiergart T."/>
            <person name="Pickel B."/>
            <person name="Atanasova L."/>
            <person name="Karlsson M."/>
            <person name="Huettel B."/>
            <person name="Barry K.W."/>
            <person name="Haridas S."/>
            <person name="Chen C."/>
            <person name="Bauer D."/>
            <person name="Andreopoulos W."/>
            <person name="Pangilinan J."/>
            <person name="LaButti K."/>
            <person name="Riley R."/>
            <person name="Lipzen A."/>
            <person name="Clum A."/>
            <person name="Drula E."/>
            <person name="Henrissat B."/>
            <person name="Kohler A."/>
            <person name="Grigoriev I.V."/>
            <person name="Martin F.M."/>
            <person name="Hacquard S."/>
        </authorList>
    </citation>
    <scope>NUCLEOTIDE SEQUENCE</scope>
    <source>
        <strain evidence="1">MPI-SDFR-AT-0117</strain>
    </source>
</reference>
<keyword evidence="2" id="KW-1185">Reference proteome</keyword>
<proteinExistence type="predicted"/>
<gene>
    <name evidence="1" type="ORF">F5X68DRAFT_194448</name>
</gene>
<name>A0A9P8V4T5_9PEZI</name>
<accession>A0A9P8V4T5</accession>
<dbReference type="OrthoDB" id="10057496at2759"/>
<organism evidence="1 2">
    <name type="scientific">Plectosphaerella plurivora</name>
    <dbReference type="NCBI Taxonomy" id="936078"/>
    <lineage>
        <taxon>Eukaryota</taxon>
        <taxon>Fungi</taxon>
        <taxon>Dikarya</taxon>
        <taxon>Ascomycota</taxon>
        <taxon>Pezizomycotina</taxon>
        <taxon>Sordariomycetes</taxon>
        <taxon>Hypocreomycetidae</taxon>
        <taxon>Glomerellales</taxon>
        <taxon>Plectosphaerellaceae</taxon>
        <taxon>Plectosphaerella</taxon>
    </lineage>
</organism>
<dbReference type="Proteomes" id="UP000770015">
    <property type="component" value="Unassembled WGS sequence"/>
</dbReference>